<keyword evidence="2" id="KW-0812">Transmembrane</keyword>
<evidence type="ECO:0000256" key="2">
    <source>
        <dbReference type="SAM" id="Phobius"/>
    </source>
</evidence>
<feature type="transmembrane region" description="Helical" evidence="2">
    <location>
        <begin position="34"/>
        <end position="55"/>
    </location>
</feature>
<evidence type="ECO:0000313" key="3">
    <source>
        <dbReference type="EMBL" id="MFD1543957.1"/>
    </source>
</evidence>
<reference evidence="4" key="1">
    <citation type="journal article" date="2019" name="Int. J. Syst. Evol. Microbiol.">
        <title>The Global Catalogue of Microorganisms (GCM) 10K type strain sequencing project: providing services to taxonomists for standard genome sequencing and annotation.</title>
        <authorList>
            <consortium name="The Broad Institute Genomics Platform"/>
            <consortium name="The Broad Institute Genome Sequencing Center for Infectious Disease"/>
            <person name="Wu L."/>
            <person name="Ma J."/>
        </authorList>
    </citation>
    <scope>NUCLEOTIDE SEQUENCE [LARGE SCALE GENOMIC DNA]</scope>
    <source>
        <strain evidence="4">CGMCC 1.15399</strain>
    </source>
</reference>
<keyword evidence="2" id="KW-1133">Transmembrane helix</keyword>
<dbReference type="EMBL" id="JBHUCM010000042">
    <property type="protein sequence ID" value="MFD1543957.1"/>
    <property type="molecule type" value="Genomic_DNA"/>
</dbReference>
<feature type="compositionally biased region" description="Polar residues" evidence="1">
    <location>
        <begin position="183"/>
        <end position="192"/>
    </location>
</feature>
<gene>
    <name evidence="3" type="ORF">ACFSJ0_43435</name>
</gene>
<proteinExistence type="predicted"/>
<keyword evidence="4" id="KW-1185">Reference proteome</keyword>
<comment type="caution">
    <text evidence="3">The sequence shown here is derived from an EMBL/GenBank/DDBJ whole genome shotgun (WGS) entry which is preliminary data.</text>
</comment>
<name>A0ABW4GMI8_9ACTN</name>
<feature type="region of interest" description="Disordered" evidence="1">
    <location>
        <begin position="176"/>
        <end position="210"/>
    </location>
</feature>
<evidence type="ECO:0000256" key="1">
    <source>
        <dbReference type="SAM" id="MobiDB-lite"/>
    </source>
</evidence>
<feature type="compositionally biased region" description="Gly residues" evidence="1">
    <location>
        <begin position="201"/>
        <end position="210"/>
    </location>
</feature>
<dbReference type="Proteomes" id="UP001597097">
    <property type="component" value="Unassembled WGS sequence"/>
</dbReference>
<accession>A0ABW4GMI8</accession>
<dbReference type="RefSeq" id="WP_219535055.1">
    <property type="nucleotide sequence ID" value="NZ_JAHKRM010000024.1"/>
</dbReference>
<organism evidence="3 4">
    <name type="scientific">Nonomuraea guangzhouensis</name>
    <dbReference type="NCBI Taxonomy" id="1291555"/>
    <lineage>
        <taxon>Bacteria</taxon>
        <taxon>Bacillati</taxon>
        <taxon>Actinomycetota</taxon>
        <taxon>Actinomycetes</taxon>
        <taxon>Streptosporangiales</taxon>
        <taxon>Streptosporangiaceae</taxon>
        <taxon>Nonomuraea</taxon>
    </lineage>
</organism>
<sequence length="210" mass="21279">MSNFEERLLSALKDDIAARKADMVVETPVRRRRIVGLAAAVAAATVVAINVYGGAAAPAFAVTKSADGSVEVRINEFRDPDELAAKLAAAGVTTVVDYLPAGQTCKQPRGEHGAGYGRAENGIGVGRDGTGIVFRIGKGQVADGQTLVLAVSVDQADKPPIATSLEVVRGAVAPCEATPLNLPPTSGSTGDGPSTDEKTGEGPGQTTNGG</sequence>
<keyword evidence="2" id="KW-0472">Membrane</keyword>
<evidence type="ECO:0000313" key="4">
    <source>
        <dbReference type="Proteomes" id="UP001597097"/>
    </source>
</evidence>
<protein>
    <submittedName>
        <fullName evidence="3">Uncharacterized protein</fullName>
    </submittedName>
</protein>